<feature type="binding site" evidence="8">
    <location>
        <begin position="130"/>
        <end position="134"/>
    </location>
    <ligand>
        <name>substrate</name>
    </ligand>
</feature>
<dbReference type="EMBL" id="DSDY01000123">
    <property type="protein sequence ID" value="HDS10738.1"/>
    <property type="molecule type" value="Genomic_DNA"/>
</dbReference>
<dbReference type="PRINTS" id="PR00789">
    <property type="entry name" value="OSIALOPTASE"/>
</dbReference>
<dbReference type="InterPro" id="IPR000905">
    <property type="entry name" value="Gcp-like_dom"/>
</dbReference>
<feature type="binding site" evidence="8">
    <location>
        <position position="291"/>
    </location>
    <ligand>
        <name>Fe cation</name>
        <dbReference type="ChEBI" id="CHEBI:24875"/>
    </ligand>
</feature>
<comment type="catalytic activity">
    <reaction evidence="7 8">
        <text>L-threonylcarbamoyladenylate + adenosine(37) in tRNA = N(6)-L-threonylcarbamoyladenosine(37) in tRNA + AMP + H(+)</text>
        <dbReference type="Rhea" id="RHEA:37059"/>
        <dbReference type="Rhea" id="RHEA-COMP:10162"/>
        <dbReference type="Rhea" id="RHEA-COMP:10163"/>
        <dbReference type="ChEBI" id="CHEBI:15378"/>
        <dbReference type="ChEBI" id="CHEBI:73682"/>
        <dbReference type="ChEBI" id="CHEBI:74411"/>
        <dbReference type="ChEBI" id="CHEBI:74418"/>
        <dbReference type="ChEBI" id="CHEBI:456215"/>
        <dbReference type="EC" id="2.3.1.234"/>
    </reaction>
</comment>
<comment type="caution">
    <text evidence="8">Lacks conserved residue(s) required for the propagation of feature annotation.</text>
</comment>
<proteinExistence type="inferred from homology"/>
<dbReference type="NCBIfam" id="TIGR00329">
    <property type="entry name" value="gcp_kae1"/>
    <property type="match status" value="1"/>
</dbReference>
<keyword evidence="5 8" id="KW-0408">Iron</keyword>
<comment type="caution">
    <text evidence="10">The sequence shown here is derived from an EMBL/GenBank/DDBJ whole genome shotgun (WGS) entry which is preliminary data.</text>
</comment>
<keyword evidence="6 8" id="KW-0012">Acyltransferase</keyword>
<feature type="binding site" evidence="8">
    <location>
        <position position="263"/>
    </location>
    <ligand>
        <name>substrate</name>
    </ligand>
</feature>
<dbReference type="Pfam" id="PF00814">
    <property type="entry name" value="TsaD"/>
    <property type="match status" value="1"/>
</dbReference>
<evidence type="ECO:0000256" key="3">
    <source>
        <dbReference type="ARBA" id="ARBA00022694"/>
    </source>
</evidence>
<evidence type="ECO:0000256" key="2">
    <source>
        <dbReference type="ARBA" id="ARBA00022679"/>
    </source>
</evidence>
<evidence type="ECO:0000256" key="1">
    <source>
        <dbReference type="ARBA" id="ARBA00022490"/>
    </source>
</evidence>
<feature type="domain" description="Gcp-like" evidence="9">
    <location>
        <begin position="31"/>
        <end position="298"/>
    </location>
</feature>
<dbReference type="AlphaFoldDB" id="A0A7C1E9E2"/>
<dbReference type="InterPro" id="IPR017861">
    <property type="entry name" value="KAE1/TsaD"/>
</dbReference>
<reference evidence="10" key="1">
    <citation type="journal article" date="2020" name="mSystems">
        <title>Genome- and Community-Level Interaction Insights into Carbon Utilization and Element Cycling Functions of Hydrothermarchaeota in Hydrothermal Sediment.</title>
        <authorList>
            <person name="Zhou Z."/>
            <person name="Liu Y."/>
            <person name="Xu W."/>
            <person name="Pan J."/>
            <person name="Luo Z.H."/>
            <person name="Li M."/>
        </authorList>
    </citation>
    <scope>NUCLEOTIDE SEQUENCE [LARGE SCALE GENOMIC DNA]</scope>
    <source>
        <strain evidence="10">SpSt-123</strain>
    </source>
</reference>
<dbReference type="EC" id="2.3.1.234" evidence="8"/>
<dbReference type="GO" id="GO:0000408">
    <property type="term" value="C:EKC/KEOPS complex"/>
    <property type="evidence" value="ECO:0007669"/>
    <property type="project" value="InterPro"/>
</dbReference>
<evidence type="ECO:0000256" key="8">
    <source>
        <dbReference type="HAMAP-Rule" id="MF_01446"/>
    </source>
</evidence>
<protein>
    <recommendedName>
        <fullName evidence="8">tRNA N6-adenosine threonylcarbamoyltransferase</fullName>
        <ecNumber evidence="8">2.3.1.234</ecNumber>
    </recommendedName>
    <alternativeName>
        <fullName evidence="8">N6-L-threonylcarbamoyladenine synthase</fullName>
        <shortName evidence="8">t(6)A synthase</shortName>
    </alternativeName>
    <alternativeName>
        <fullName evidence="8">t(6)A37 threonylcarbamoyladenosine biosynthesis protein Kae1</fullName>
    </alternativeName>
    <alternativeName>
        <fullName evidence="8">tRNA threonylcarbamoyladenosine biosynthesis protein Kae1</fullName>
    </alternativeName>
</protein>
<dbReference type="PANTHER" id="PTHR11735:SF14">
    <property type="entry name" value="TRNA N6-ADENOSINE THREONYLCARBAMOYLTRANSFERASE"/>
    <property type="match status" value="1"/>
</dbReference>
<dbReference type="Gene3D" id="3.30.420.40">
    <property type="match status" value="2"/>
</dbReference>
<dbReference type="GO" id="GO:0005506">
    <property type="term" value="F:iron ion binding"/>
    <property type="evidence" value="ECO:0007669"/>
    <property type="project" value="UniProtKB-UniRule"/>
</dbReference>
<feature type="binding site" evidence="8">
    <location>
        <position position="113"/>
    </location>
    <ligand>
        <name>Fe cation</name>
        <dbReference type="ChEBI" id="CHEBI:24875"/>
    </ligand>
</feature>
<feature type="binding site" evidence="8">
    <location>
        <position position="162"/>
    </location>
    <ligand>
        <name>substrate</name>
    </ligand>
</feature>
<keyword evidence="4 8" id="KW-0479">Metal-binding</keyword>
<evidence type="ECO:0000259" key="9">
    <source>
        <dbReference type="Pfam" id="PF00814"/>
    </source>
</evidence>
<evidence type="ECO:0000256" key="6">
    <source>
        <dbReference type="ARBA" id="ARBA00023315"/>
    </source>
</evidence>
<gene>
    <name evidence="8 10" type="primary">kae1</name>
    <name evidence="10" type="ORF">ENO04_03880</name>
</gene>
<feature type="binding site" evidence="8">
    <location>
        <position position="183"/>
    </location>
    <ligand>
        <name>substrate</name>
    </ligand>
</feature>
<dbReference type="HAMAP" id="MF_01446">
    <property type="entry name" value="Kae1"/>
    <property type="match status" value="1"/>
</dbReference>
<dbReference type="NCBIfam" id="TIGR03722">
    <property type="entry name" value="arch_KAE1"/>
    <property type="match status" value="1"/>
</dbReference>
<evidence type="ECO:0000313" key="10">
    <source>
        <dbReference type="EMBL" id="HDS10738.1"/>
    </source>
</evidence>
<comment type="similarity">
    <text evidence="8">Belongs to the KAE1 / TsaD family.</text>
</comment>
<evidence type="ECO:0000256" key="5">
    <source>
        <dbReference type="ARBA" id="ARBA00023004"/>
    </source>
</evidence>
<evidence type="ECO:0000256" key="4">
    <source>
        <dbReference type="ARBA" id="ARBA00022723"/>
    </source>
</evidence>
<evidence type="ECO:0000256" key="7">
    <source>
        <dbReference type="ARBA" id="ARBA00048117"/>
    </source>
</evidence>
<dbReference type="GO" id="GO:0061711">
    <property type="term" value="F:tRNA N(6)-L-threonylcarbamoyladenine synthase activity"/>
    <property type="evidence" value="ECO:0007669"/>
    <property type="project" value="UniProtKB-EC"/>
</dbReference>
<keyword evidence="3 8" id="KW-0819">tRNA processing</keyword>
<comment type="function">
    <text evidence="8">Required for the formation of a threonylcarbamoyl group on adenosine at position 37 (t(6)A37) in tRNAs that read codons beginning with adenine. Is probably involved in the transfer of the threonylcarbamoyl moiety of threonylcarbamoyl-AMP (TC-AMP) to the N6 group of A37.</text>
</comment>
<sequence length="338" mass="36666">MLVLGIESTAHTIGVGIASDKPPFVLSNVYRRYVPSSGGIHPRESSRFIAENAYDVLVEALARANLSIKDIDAIAVALGPGLGPCLRIGATLARFLALRYGKPLVPVNHAVAHIEIGMLTSGFRDPLVIYVSGGNTAIIAFLEGKYRVFGETIDISLGNLIDTFAREARLAPPYIVNGRHVVELCASRGERLLSLPYSVKGQDVSYSGLLTAALNMVRNGERLEDVCLSLIETAYSMIVEVAERGLAHTRKKEVLLTGGVSASPLLESKAKLMAESHEALFHNVPREYAGDNGAMIAWTGLLAYKHGVTINPLDARIEQRWRVDEVDIPWRNQAGRSS</sequence>
<keyword evidence="2 8" id="KW-0808">Transferase</keyword>
<keyword evidence="1 8" id="KW-0963">Cytoplasm</keyword>
<dbReference type="InterPro" id="IPR043129">
    <property type="entry name" value="ATPase_NBD"/>
</dbReference>
<feature type="binding site" evidence="8">
    <location>
        <position position="130"/>
    </location>
    <ligand>
        <name>Fe cation</name>
        <dbReference type="ChEBI" id="CHEBI:24875"/>
    </ligand>
</feature>
<dbReference type="PANTHER" id="PTHR11735">
    <property type="entry name" value="TRNA N6-ADENOSINE THREONYLCARBAMOYLTRANSFERASE"/>
    <property type="match status" value="1"/>
</dbReference>
<comment type="cofactor">
    <cofactor evidence="8">
        <name>Fe(2+)</name>
        <dbReference type="ChEBI" id="CHEBI:29033"/>
    </cofactor>
    <text evidence="8">Binds 1 Fe(2+) ion per subunit.</text>
</comment>
<dbReference type="GO" id="GO:0002949">
    <property type="term" value="P:tRNA threonylcarbamoyladenosine modification"/>
    <property type="evidence" value="ECO:0007669"/>
    <property type="project" value="UniProtKB-UniRule"/>
</dbReference>
<dbReference type="SUPFAM" id="SSF53067">
    <property type="entry name" value="Actin-like ATPase domain"/>
    <property type="match status" value="1"/>
</dbReference>
<name>A0A7C1E9E2_9CREN</name>
<feature type="binding site" evidence="8">
    <location>
        <position position="109"/>
    </location>
    <ligand>
        <name>Fe cation</name>
        <dbReference type="ChEBI" id="CHEBI:24875"/>
    </ligand>
</feature>
<accession>A0A7C1E9E2</accession>
<dbReference type="GO" id="GO:0005737">
    <property type="term" value="C:cytoplasm"/>
    <property type="evidence" value="ECO:0007669"/>
    <property type="project" value="UniProtKB-SubCell"/>
</dbReference>
<comment type="subcellular location">
    <subcellularLocation>
        <location evidence="8">Cytoplasm</location>
    </subcellularLocation>
</comment>
<organism evidence="10">
    <name type="scientific">Fervidicoccus fontis</name>
    <dbReference type="NCBI Taxonomy" id="683846"/>
    <lineage>
        <taxon>Archaea</taxon>
        <taxon>Thermoproteota</taxon>
        <taxon>Thermoprotei</taxon>
        <taxon>Fervidicoccales</taxon>
        <taxon>Fervidicoccaceae</taxon>
        <taxon>Fervidicoccus</taxon>
    </lineage>
</organism>
<dbReference type="InterPro" id="IPR034680">
    <property type="entry name" value="Kae1_archaea_euk"/>
</dbReference>